<name>A0ABY7EUG7_MYAAR</name>
<accession>A0ABY7EUG7</accession>
<dbReference type="EMBL" id="CP111019">
    <property type="protein sequence ID" value="WAR13500.1"/>
    <property type="molecule type" value="Genomic_DNA"/>
</dbReference>
<reference evidence="1" key="1">
    <citation type="submission" date="2022-11" db="EMBL/GenBank/DDBJ databases">
        <title>Centuries of genome instability and evolution in soft-shell clam transmissible cancer (bioRxiv).</title>
        <authorList>
            <person name="Hart S.F.M."/>
            <person name="Yonemitsu M.A."/>
            <person name="Giersch R.M."/>
            <person name="Beal B.F."/>
            <person name="Arriagada G."/>
            <person name="Davis B.W."/>
            <person name="Ostrander E.A."/>
            <person name="Goff S.P."/>
            <person name="Metzger M.J."/>
        </authorList>
    </citation>
    <scope>NUCLEOTIDE SEQUENCE</scope>
    <source>
        <strain evidence="1">MELC-2E11</strain>
        <tissue evidence="1">Siphon/mantle</tissue>
    </source>
</reference>
<organism evidence="1 2">
    <name type="scientific">Mya arenaria</name>
    <name type="common">Soft-shell clam</name>
    <dbReference type="NCBI Taxonomy" id="6604"/>
    <lineage>
        <taxon>Eukaryota</taxon>
        <taxon>Metazoa</taxon>
        <taxon>Spiralia</taxon>
        <taxon>Lophotrochozoa</taxon>
        <taxon>Mollusca</taxon>
        <taxon>Bivalvia</taxon>
        <taxon>Autobranchia</taxon>
        <taxon>Heteroconchia</taxon>
        <taxon>Euheterodonta</taxon>
        <taxon>Imparidentia</taxon>
        <taxon>Neoheterodontei</taxon>
        <taxon>Myida</taxon>
        <taxon>Myoidea</taxon>
        <taxon>Myidae</taxon>
        <taxon>Mya</taxon>
    </lineage>
</organism>
<protein>
    <submittedName>
        <fullName evidence="1">Uncharacterized protein</fullName>
    </submittedName>
</protein>
<feature type="non-terminal residue" evidence="1">
    <location>
        <position position="214"/>
    </location>
</feature>
<gene>
    <name evidence="1" type="ORF">MAR_027680</name>
</gene>
<sequence length="214" mass="24172">MHVVRRSHRYRAGLSTDLVIEQMSMCSVETFGGLTRGTQVDEAQRAQRILSRPVTNLSQHKESGKSRKRIDNDDIQKMMAFLVDINPLLISKKAQVITKNDSASEQVVGDELQIEPQFLFQRFTVFSHRTVVVDDLQNFLAYELCTYSPALFETAQLLRGGGFGLSKSLIGQEAEPTGSCITTHTTTLCLMDTGLDHQQWTIRTKANRETHSRR</sequence>
<proteinExistence type="predicted"/>
<dbReference type="Proteomes" id="UP001164746">
    <property type="component" value="Chromosome 8"/>
</dbReference>
<evidence type="ECO:0000313" key="2">
    <source>
        <dbReference type="Proteomes" id="UP001164746"/>
    </source>
</evidence>
<evidence type="ECO:0000313" key="1">
    <source>
        <dbReference type="EMBL" id="WAR13500.1"/>
    </source>
</evidence>
<keyword evidence="2" id="KW-1185">Reference proteome</keyword>